<evidence type="ECO:0000256" key="12">
    <source>
        <dbReference type="SAM" id="Phobius"/>
    </source>
</evidence>
<dbReference type="NCBIfam" id="NF003679">
    <property type="entry name" value="PRK05305.1-3"/>
    <property type="match status" value="1"/>
</dbReference>
<keyword evidence="1 11" id="KW-1003">Cell membrane</keyword>
<comment type="subunit">
    <text evidence="11">Heterodimer of a large membrane-associated beta subunit and a small pyruvoyl-containing alpha subunit.</text>
</comment>
<keyword evidence="3 11" id="KW-0210">Decarboxylase</keyword>
<keyword evidence="12" id="KW-1133">Transmembrane helix</keyword>
<feature type="chain" id="PRO_5044926950" description="Phosphatidylserine decarboxylase alpha chain" evidence="11">
    <location>
        <begin position="190"/>
        <end position="233"/>
    </location>
</feature>
<comment type="cofactor">
    <cofactor evidence="11">
        <name>pyruvate</name>
        <dbReference type="ChEBI" id="CHEBI:15361"/>
    </cofactor>
    <text evidence="11">Binds 1 pyruvoyl group covalently per subunit.</text>
</comment>
<accession>A0ABX0UYF8</accession>
<keyword evidence="5 11" id="KW-0472">Membrane</keyword>
<keyword evidence="2 11" id="KW-0444">Lipid biosynthesis</keyword>
<evidence type="ECO:0000256" key="6">
    <source>
        <dbReference type="ARBA" id="ARBA00023145"/>
    </source>
</evidence>
<keyword evidence="10 11" id="KW-0670">Pyruvate</keyword>
<dbReference type="GO" id="GO:0004609">
    <property type="term" value="F:phosphatidylserine decarboxylase activity"/>
    <property type="evidence" value="ECO:0007669"/>
    <property type="project" value="UniProtKB-EC"/>
</dbReference>
<sequence length="233" mass="25556">MSIYDSIRQTITPIHKEGFPFIAVAAIASLVLGQLWSPLGWIGLVITLWICYFFRDPERHTPVREGLVVAPADGRISAIAEVLPPPELELGETPLLRISIFMNVFDCHVNRSPVDGTVERVVYTPGVFINADLDKASEDNERNGLVIVSGETRIGVVQIAGLVARRIVSFVRENDTLQVGERFGLIRFGSRVDVYLPVEVRPLVGLGQRTVAGETVLADFLASGEPPHSFRAA</sequence>
<keyword evidence="9 11" id="KW-1208">Phospholipid metabolism</keyword>
<dbReference type="HAMAP" id="MF_00664">
    <property type="entry name" value="PS_decarb_PSD_A"/>
    <property type="match status" value="1"/>
</dbReference>
<dbReference type="NCBIfam" id="NF003678">
    <property type="entry name" value="PRK05305.1-2"/>
    <property type="match status" value="1"/>
</dbReference>
<dbReference type="InterPro" id="IPR033175">
    <property type="entry name" value="PSD-A"/>
</dbReference>
<evidence type="ECO:0000256" key="9">
    <source>
        <dbReference type="ARBA" id="ARBA00023264"/>
    </source>
</evidence>
<feature type="site" description="Cleavage (non-hydrolytic); by autocatalysis" evidence="11">
    <location>
        <begin position="189"/>
        <end position="190"/>
    </location>
</feature>
<dbReference type="NCBIfam" id="NF003685">
    <property type="entry name" value="PRK05305.2-5"/>
    <property type="match status" value="1"/>
</dbReference>
<dbReference type="EC" id="4.1.1.65" evidence="11"/>
<comment type="caution">
    <text evidence="13">The sequence shown here is derived from an EMBL/GenBank/DDBJ whole genome shotgun (WGS) entry which is preliminary data.</text>
</comment>
<gene>
    <name evidence="11" type="primary">psd</name>
    <name evidence="13" type="ORF">FHS82_000738</name>
</gene>
<comment type="PTM">
    <text evidence="11">Is synthesized initially as an inactive proenzyme. Formation of the active enzyme involves a self-maturation process in which the active site pyruvoyl group is generated from an internal serine residue via an autocatalytic post-translational modification. Two non-identical subunits are generated from the proenzyme in this reaction, and the pyruvate is formed at the N-terminus of the alpha chain, which is derived from the carboxyl end of the proenzyme. The post-translation cleavage follows an unusual pathway, termed non-hydrolytic serinolysis, in which the side chain hydroxyl group of the serine supplies its oxygen atom to form the C-terminus of the beta chain, while the remainder of the serine residue undergoes an oxidative deamination to produce ammonia and the pyruvoyl prosthetic group on the alpha chain.</text>
</comment>
<evidence type="ECO:0000256" key="5">
    <source>
        <dbReference type="ARBA" id="ARBA00023136"/>
    </source>
</evidence>
<comment type="function">
    <text evidence="11">Catalyzes the formation of phosphatidylethanolamine (PtdEtn) from phosphatidylserine (PtdSer).</text>
</comment>
<dbReference type="EMBL" id="JAASQI010000001">
    <property type="protein sequence ID" value="NIJ56925.1"/>
    <property type="molecule type" value="Genomic_DNA"/>
</dbReference>
<evidence type="ECO:0000313" key="14">
    <source>
        <dbReference type="Proteomes" id="UP001429580"/>
    </source>
</evidence>
<keyword evidence="12" id="KW-0812">Transmembrane</keyword>
<evidence type="ECO:0000256" key="10">
    <source>
        <dbReference type="ARBA" id="ARBA00023317"/>
    </source>
</evidence>
<feature type="modified residue" description="Pyruvic acid (Ser); by autocatalysis" evidence="11">
    <location>
        <position position="190"/>
    </location>
</feature>
<evidence type="ECO:0000256" key="7">
    <source>
        <dbReference type="ARBA" id="ARBA00023209"/>
    </source>
</evidence>
<evidence type="ECO:0000313" key="13">
    <source>
        <dbReference type="EMBL" id="NIJ56925.1"/>
    </source>
</evidence>
<comment type="pathway">
    <text evidence="11">Phospholipid metabolism; phosphatidylethanolamine biosynthesis; phosphatidylethanolamine from CDP-diacylglycerol: step 2/2.</text>
</comment>
<keyword evidence="8 11" id="KW-0456">Lyase</keyword>
<dbReference type="Proteomes" id="UP001429580">
    <property type="component" value="Unassembled WGS sequence"/>
</dbReference>
<protein>
    <recommendedName>
        <fullName evidence="11">Phosphatidylserine decarboxylase proenzyme</fullName>
        <ecNumber evidence="11">4.1.1.65</ecNumber>
    </recommendedName>
    <component>
        <recommendedName>
            <fullName evidence="11">Phosphatidylserine decarboxylase alpha chain</fullName>
        </recommendedName>
    </component>
    <component>
        <recommendedName>
            <fullName evidence="11">Phosphatidylserine decarboxylase beta chain</fullName>
        </recommendedName>
    </component>
</protein>
<evidence type="ECO:0000256" key="8">
    <source>
        <dbReference type="ARBA" id="ARBA00023239"/>
    </source>
</evidence>
<evidence type="ECO:0000256" key="2">
    <source>
        <dbReference type="ARBA" id="ARBA00022516"/>
    </source>
</evidence>
<dbReference type="InterPro" id="IPR003817">
    <property type="entry name" value="PS_Dcarbxylase"/>
</dbReference>
<reference evidence="13 14" key="1">
    <citation type="submission" date="2020-03" db="EMBL/GenBank/DDBJ databases">
        <title>Genomic Encyclopedia of Type Strains, Phase IV (KMG-IV): sequencing the most valuable type-strain genomes for metagenomic binning, comparative biology and taxonomic classification.</title>
        <authorList>
            <person name="Goeker M."/>
        </authorList>
    </citation>
    <scope>NUCLEOTIDE SEQUENCE [LARGE SCALE GENOMIC DNA]</scope>
    <source>
        <strain evidence="13 14">DSM 103870</strain>
    </source>
</reference>
<evidence type="ECO:0000256" key="4">
    <source>
        <dbReference type="ARBA" id="ARBA00023098"/>
    </source>
</evidence>
<dbReference type="PANTHER" id="PTHR35809">
    <property type="entry name" value="ARCHAETIDYLSERINE DECARBOXYLASE PROENZYME-RELATED"/>
    <property type="match status" value="1"/>
</dbReference>
<keyword evidence="14" id="KW-1185">Reference proteome</keyword>
<comment type="subcellular location">
    <subcellularLocation>
        <location evidence="11">Cell membrane</location>
        <topology evidence="11">Peripheral membrane protein</topology>
    </subcellularLocation>
</comment>
<dbReference type="PANTHER" id="PTHR35809:SF1">
    <property type="entry name" value="ARCHAETIDYLSERINE DECARBOXYLASE PROENZYME-RELATED"/>
    <property type="match status" value="1"/>
</dbReference>
<keyword evidence="4 11" id="KW-0443">Lipid metabolism</keyword>
<organism evidence="13 14">
    <name type="scientific">Pseudochelatococcus lubricantis</name>
    <dbReference type="NCBI Taxonomy" id="1538102"/>
    <lineage>
        <taxon>Bacteria</taxon>
        <taxon>Pseudomonadati</taxon>
        <taxon>Pseudomonadota</taxon>
        <taxon>Alphaproteobacteria</taxon>
        <taxon>Hyphomicrobiales</taxon>
        <taxon>Chelatococcaceae</taxon>
        <taxon>Pseudochelatococcus</taxon>
    </lineage>
</organism>
<dbReference type="Pfam" id="PF02666">
    <property type="entry name" value="PS_Dcarbxylase"/>
    <property type="match status" value="1"/>
</dbReference>
<evidence type="ECO:0000256" key="1">
    <source>
        <dbReference type="ARBA" id="ARBA00022475"/>
    </source>
</evidence>
<evidence type="ECO:0000256" key="3">
    <source>
        <dbReference type="ARBA" id="ARBA00022793"/>
    </source>
</evidence>
<feature type="active site" description="Schiff-base intermediate with substrate; via pyruvic acid" evidence="11">
    <location>
        <position position="190"/>
    </location>
</feature>
<comment type="catalytic activity">
    <reaction evidence="11">
        <text>a 1,2-diacyl-sn-glycero-3-phospho-L-serine + H(+) = a 1,2-diacyl-sn-glycero-3-phosphoethanolamine + CO2</text>
        <dbReference type="Rhea" id="RHEA:20828"/>
        <dbReference type="ChEBI" id="CHEBI:15378"/>
        <dbReference type="ChEBI" id="CHEBI:16526"/>
        <dbReference type="ChEBI" id="CHEBI:57262"/>
        <dbReference type="ChEBI" id="CHEBI:64612"/>
        <dbReference type="EC" id="4.1.1.65"/>
    </reaction>
</comment>
<dbReference type="NCBIfam" id="NF003677">
    <property type="entry name" value="PRK05305.1-1"/>
    <property type="match status" value="1"/>
</dbReference>
<feature type="transmembrane region" description="Helical" evidence="12">
    <location>
        <begin position="21"/>
        <end position="54"/>
    </location>
</feature>
<keyword evidence="6 11" id="KW-0865">Zymogen</keyword>
<proteinExistence type="inferred from homology"/>
<feature type="chain" id="PRO_5044926949" description="Phosphatidylserine decarboxylase beta chain" evidence="11">
    <location>
        <begin position="1"/>
        <end position="189"/>
    </location>
</feature>
<evidence type="ECO:0000256" key="11">
    <source>
        <dbReference type="HAMAP-Rule" id="MF_00664"/>
    </source>
</evidence>
<name>A0ABX0UYF8_9HYPH</name>
<comment type="similarity">
    <text evidence="11">Belongs to the phosphatidylserine decarboxylase family. PSD-A subfamily.</text>
</comment>
<keyword evidence="7 11" id="KW-0594">Phospholipid biosynthesis</keyword>